<dbReference type="CDD" id="cd00198">
    <property type="entry name" value="vWFA"/>
    <property type="match status" value="1"/>
</dbReference>
<evidence type="ECO:0000313" key="4">
    <source>
        <dbReference type="Proteomes" id="UP000268093"/>
    </source>
</evidence>
<evidence type="ECO:0000259" key="2">
    <source>
        <dbReference type="PROSITE" id="PS50234"/>
    </source>
</evidence>
<feature type="region of interest" description="Disordered" evidence="1">
    <location>
        <begin position="2113"/>
        <end position="2133"/>
    </location>
</feature>
<comment type="caution">
    <text evidence="3">The sequence shown here is derived from an EMBL/GenBank/DDBJ whole genome shotgun (WGS) entry which is preliminary data.</text>
</comment>
<feature type="region of interest" description="Disordered" evidence="1">
    <location>
        <begin position="970"/>
        <end position="993"/>
    </location>
</feature>
<dbReference type="SUPFAM" id="SSF53300">
    <property type="entry name" value="vWA-like"/>
    <property type="match status" value="1"/>
</dbReference>
<dbReference type="Gene3D" id="3.40.50.300">
    <property type="entry name" value="P-loop containing nucleotide triphosphate hydrolases"/>
    <property type="match status" value="1"/>
</dbReference>
<dbReference type="InterPro" id="IPR002035">
    <property type="entry name" value="VWF_A"/>
</dbReference>
<sequence>MASNRFVSPWFNGDDDDDDDGDQGSFYMVRPSHTINAQLDVLDENVWGAREPDQPPVHVGTTPNPLEPEGTSARITNLGGSVLQQRDVFNDVNVDADNSDISPSETASETPNDFVNMVPGLYRMLSLYKDNGVSGLVDKIILSPDQMEKLCNDIVPGSFHSISDVNYDKLCQRSLHYIGVYGNPVMIAQLLFSIKAVTTEMLQRLRSESEPTYDNSMNVLPSLSPGIYLYHHKPSDCGLVIHWPERGSFAENASTDKKKNMINLHRYLCKLTDRQVCLMTEDDVASFMWMDEDNGDDNAPDEDEDDDTCFEFKIRIPELPNSQENRRFTDVDLNPEIIESIHHQTLATKYYIPASVTHPTVRDTLSPTALRKKLCHFLPTCKLNLPNSILLEDLRTFIDNAGLPYDISQQCFSILEAERQTIQQNYRDQERQAIDNLKQENNAVDKWVAYYLPRYLEKIYPNLAKTTHATGPSGECSLPSLFWNPIEREIQQLIRSVDSKAWKEKKKRLLFSRNLADIILRSRNDEMKQEPNESISSEASASHDLSPSTDNISYPKEEYIQLVYRLFHDTETDLPSLARKHLPPSAKRTTIIGRMKRVFTGDEVKALLSQTHDLMNTTDAEFAKLFLFDDVATSNASITDIKELLREAFTVAFIDWANTILIDKIRRITSAKIKEKSNVALNQLKYAANIKNAELDEQSRQRIRELLMDEFHSGLLLDIVTIKEQKSLSQPKSETRIVFEYKLETPRPATVRVYFHETQLDRTDFQRLGKDAIDDESYCPSPQWYGYGAHKPPSFEYDPQNHSIRGIYQLEDRKILCFMYNKQYNRTELYYEKASRIGSFNFFRKFAGEFKVAYEDVNGLLALYHLERGTLNVYGFDETRSNLFIRNANIEIRLWYNNMLPELSQILFITGTEYLCFVEVDGRVRVYSLITGQFQPADGKFPPNGEVRCSPDGTCLIAFVGKENYCSLDTEGVSPESTPSNQQHDDDDNDDDDRIFISQSTTTLASANKADSDTGDVDAHVYFVKDLKAASKVLTLNGIGNIGAIKITALRGLQPHLLYVKTSHKYFASKILKITVERDLWRFNATNKAAVNLGKVRFGTDASKQDNQLIEGNSTHFSKIINHGDVLLIRGERRTVREILDDMHLVIEGAFPSSLAVGYQDGFLDFKVEPKPNSNGYVDCYAAVYERYPVESCIQDNTNRMASSANTLHIILGISRQQSVDANYPVRFSKHITGTFRRLINQTNKPASSLQYFTTETESIENLNIIHFCQLSKKQEIGQWLIQMACLIPIQIAVAVGGHFVPLKDGLITDIDAILGGNANLAAVSKAITFGWYESIFNFYGDSDVKVVSSVWMSTVPTKETLYVVMDFEGLRSLERTPQEDMFLTLFNAAASSLILYKNNFAIGRDISSMFHSFQDGATIFDPSNTLKMFTARLAIIIKDVPKPDRAGIAAEFESKFNETVRKEADRNFISQLYQGELSIMPWPLFNEPSFYTTLAKLKNYLNKQEPKFGKARTFLPTIKTIMAKLKTCDWSSLDDSMVRIRASAVRLLIKQVVASGAEEVEPTLEALKNLDTGDIIEDHVVTLRDLLDSETSESMVNEQEIIPDSGLILLPDPDGVFSDFTAPLRNFFEDNAQRRFDASNDADWYKLYNAFVKQIVARRIRRAKQWFSANTSRFPSDHTDIVATAYDLEQESDRLKAVWSLCGLTCAECNLRCLEQRDHSGEHTCFTDHSCKHACAFTQDHFSDGSMDSSQSPPCAMPAGHDGTHICKDSEHVCGETCSLYGKRNCQGTCNKQPDHTDSIHSCASRVHYCGEPCSLRDVKDSKSASRFSCKNTCIVPYEEFHEIHKCENDNACPLRCCLLQCNKRCDTSNHFHAIDNAGDYHFCGDEHQCFEECKSKGICEIQNQPREQQENYVNKHGTFSYVKYVQTSRRLTCYKKIPVGKFTHAGTHVHGATDMNTGDCFHYCETKCPFCEYYCTLPFGHQQAEHETCHGNMIQTVFSAVDEEFEHEGFIFNTGDRGNSFLCNMYCKGLGRHRHIDYCKTANTGTEPPASCKADGIQHITKKINPDPECPKDFVKHSLYWKRTGFADPYTNEEKELYEKCDVMCSGEEHQLKPSQNNSASSGGGPSSDTAAPKSYCELPLFHAPLFTPPNSATGYVDVDGHYFKCQKPAKSRSDFHIIFVIDRSSSMDASDRKPLRNTPVEAKLRATHNNRLGAVYDAVIRFVDTRHSTLRNRAGVSAATSSNDTLSLVLFGSKAKTVYTNRKLSGSAGLIEEMIKHHPSGATNFAAAIKQATDICVKNYDQSRIPIIVFLSDGKDRLPKKELQTLFDSAATVGAKPYLITVLFGSISGSQVLESMAEFADQYHNKTVAAKEPKSLLSRILLMTTTNASDSLQCRFYTALDEVKLA</sequence>
<feature type="compositionally biased region" description="Low complexity" evidence="1">
    <location>
        <begin position="2116"/>
        <end position="2133"/>
    </location>
</feature>
<accession>A0A433D5Y0</accession>
<reference evidence="3 4" key="1">
    <citation type="journal article" date="2018" name="New Phytol.">
        <title>Phylogenomics of Endogonaceae and evolution of mycorrhizas within Mucoromycota.</title>
        <authorList>
            <person name="Chang Y."/>
            <person name="Desiro A."/>
            <person name="Na H."/>
            <person name="Sandor L."/>
            <person name="Lipzen A."/>
            <person name="Clum A."/>
            <person name="Barry K."/>
            <person name="Grigoriev I.V."/>
            <person name="Martin F.M."/>
            <person name="Stajich J.E."/>
            <person name="Smith M.E."/>
            <person name="Bonito G."/>
            <person name="Spatafora J.W."/>
        </authorList>
    </citation>
    <scope>NUCLEOTIDE SEQUENCE [LARGE SCALE GENOMIC DNA]</scope>
    <source>
        <strain evidence="3 4">GMNB39</strain>
    </source>
</reference>
<evidence type="ECO:0000256" key="1">
    <source>
        <dbReference type="SAM" id="MobiDB-lite"/>
    </source>
</evidence>
<keyword evidence="4" id="KW-1185">Reference proteome</keyword>
<organism evidence="3 4">
    <name type="scientific">Jimgerdemannia flammicorona</name>
    <dbReference type="NCBI Taxonomy" id="994334"/>
    <lineage>
        <taxon>Eukaryota</taxon>
        <taxon>Fungi</taxon>
        <taxon>Fungi incertae sedis</taxon>
        <taxon>Mucoromycota</taxon>
        <taxon>Mucoromycotina</taxon>
        <taxon>Endogonomycetes</taxon>
        <taxon>Endogonales</taxon>
        <taxon>Endogonaceae</taxon>
        <taxon>Jimgerdemannia</taxon>
    </lineage>
</organism>
<dbReference type="PROSITE" id="PS50234">
    <property type="entry name" value="VWFA"/>
    <property type="match status" value="1"/>
</dbReference>
<dbReference type="Pfam" id="PF13519">
    <property type="entry name" value="VWA_2"/>
    <property type="match status" value="1"/>
</dbReference>
<gene>
    <name evidence="3" type="ORF">BC936DRAFT_147190</name>
</gene>
<feature type="region of interest" description="Disordered" evidence="1">
    <location>
        <begin position="48"/>
        <end position="69"/>
    </location>
</feature>
<feature type="region of interest" description="Disordered" evidence="1">
    <location>
        <begin position="1"/>
        <end position="27"/>
    </location>
</feature>
<dbReference type="SMART" id="SM00327">
    <property type="entry name" value="VWA"/>
    <property type="match status" value="1"/>
</dbReference>
<feature type="domain" description="VWFA" evidence="2">
    <location>
        <begin position="2179"/>
        <end position="2389"/>
    </location>
</feature>
<protein>
    <recommendedName>
        <fullName evidence="2">VWFA domain-containing protein</fullName>
    </recommendedName>
</protein>
<dbReference type="InterPro" id="IPR027417">
    <property type="entry name" value="P-loop_NTPase"/>
</dbReference>
<evidence type="ECO:0000313" key="3">
    <source>
        <dbReference type="EMBL" id="RUP46229.1"/>
    </source>
</evidence>
<feature type="compositionally biased region" description="Polar residues" evidence="1">
    <location>
        <begin position="532"/>
        <end position="551"/>
    </location>
</feature>
<dbReference type="InterPro" id="IPR036465">
    <property type="entry name" value="vWFA_dom_sf"/>
</dbReference>
<dbReference type="OrthoDB" id="2343366at2759"/>
<dbReference type="EMBL" id="RBNI01006122">
    <property type="protein sequence ID" value="RUP46229.1"/>
    <property type="molecule type" value="Genomic_DNA"/>
</dbReference>
<feature type="compositionally biased region" description="Acidic residues" evidence="1">
    <location>
        <begin position="13"/>
        <end position="22"/>
    </location>
</feature>
<dbReference type="Gene3D" id="3.40.50.410">
    <property type="entry name" value="von Willebrand factor, type A domain"/>
    <property type="match status" value="1"/>
</dbReference>
<name>A0A433D5Y0_9FUNG</name>
<proteinExistence type="predicted"/>
<feature type="region of interest" description="Disordered" evidence="1">
    <location>
        <begin position="524"/>
        <end position="551"/>
    </location>
</feature>
<dbReference type="Proteomes" id="UP000268093">
    <property type="component" value="Unassembled WGS sequence"/>
</dbReference>